<dbReference type="Pfam" id="PF13830">
    <property type="entry name" value="DUF4192"/>
    <property type="match status" value="1"/>
</dbReference>
<sequence>MRVYVENGYMRVNNADPSTAAPRCTTAGRKGCDVGALTVPIASVGAMTKQRHDFELNRPGAVIAALPAVLGFVPEKSLVLLSIDDGELGAVMRVDLSDALADQIGHLAEVAACAGPEAAIAVIVDADGAGCPTCNDEYRDLSSTLTDELACHDIELWAVHVVDRVAVGGRWHCVDGCGAGGVVDDPGSSPLAVAAVLDGRRLYARRADLQAVVATDDRAGDASLADLIAEQAASRAQAHRADPTACVRRDLEDAMAAAARVGDGQELAEPELAGLACALSDVEVRDTLYALAVGHSAGDAESLWALLSRSLPVPWRAEALVLLAFSAYARGDGPLAGVSLEAALRCDPGHRMAGMLDTALQSGLRPEHIRELAVTGYRLADRLGVRLPPRRSFGRRAV</sequence>
<evidence type="ECO:0000313" key="2">
    <source>
        <dbReference type="Proteomes" id="UP000465866"/>
    </source>
</evidence>
<reference evidence="1 2" key="1">
    <citation type="journal article" date="2019" name="Emerg. Microbes Infect.">
        <title>Comprehensive subspecies identification of 175 nontuberculous mycobacteria species based on 7547 genomic profiles.</title>
        <authorList>
            <person name="Matsumoto Y."/>
            <person name="Kinjo T."/>
            <person name="Motooka D."/>
            <person name="Nabeya D."/>
            <person name="Jung N."/>
            <person name="Uechi K."/>
            <person name="Horii T."/>
            <person name="Iida T."/>
            <person name="Fujita J."/>
            <person name="Nakamura S."/>
        </authorList>
    </citation>
    <scope>NUCLEOTIDE SEQUENCE [LARGE SCALE GENOMIC DNA]</scope>
    <source>
        <strain evidence="1 2">JCM 12404</strain>
    </source>
</reference>
<dbReference type="Proteomes" id="UP000465866">
    <property type="component" value="Chromosome"/>
</dbReference>
<evidence type="ECO:0008006" key="3">
    <source>
        <dbReference type="Google" id="ProtNLM"/>
    </source>
</evidence>
<protein>
    <recommendedName>
        <fullName evidence="3">DUF4192 domain-containing protein</fullName>
    </recommendedName>
</protein>
<name>A0A7I7KQM5_9MYCO</name>
<dbReference type="EMBL" id="AP022569">
    <property type="protein sequence ID" value="BBX44223.1"/>
    <property type="molecule type" value="Genomic_DNA"/>
</dbReference>
<accession>A0A7I7KQM5</accession>
<evidence type="ECO:0000313" key="1">
    <source>
        <dbReference type="EMBL" id="BBX44223.1"/>
    </source>
</evidence>
<proteinExistence type="predicted"/>
<keyword evidence="2" id="KW-1185">Reference proteome</keyword>
<dbReference type="AlphaFoldDB" id="A0A7I7KQM5"/>
<organism evidence="1 2">
    <name type="scientific">Mycobacterium cookii</name>
    <dbReference type="NCBI Taxonomy" id="1775"/>
    <lineage>
        <taxon>Bacteria</taxon>
        <taxon>Bacillati</taxon>
        <taxon>Actinomycetota</taxon>
        <taxon>Actinomycetes</taxon>
        <taxon>Mycobacteriales</taxon>
        <taxon>Mycobacteriaceae</taxon>
        <taxon>Mycobacterium</taxon>
    </lineage>
</organism>
<gene>
    <name evidence="1" type="ORF">MCOO_02380</name>
</gene>
<dbReference type="InterPro" id="IPR025447">
    <property type="entry name" value="DUF4192"/>
</dbReference>
<dbReference type="KEGG" id="mcoo:MCOO_02380"/>